<dbReference type="EMBL" id="JACGXL010000001">
    <property type="protein sequence ID" value="MBA8885880.1"/>
    <property type="molecule type" value="Genomic_DNA"/>
</dbReference>
<comment type="caution">
    <text evidence="2">The sequence shown here is derived from an EMBL/GenBank/DDBJ whole genome shotgun (WGS) entry which is preliminary data.</text>
</comment>
<name>A0A839EY95_9GAMM</name>
<protein>
    <submittedName>
        <fullName evidence="2">Uncharacterized protein</fullName>
    </submittedName>
</protein>
<dbReference type="Proteomes" id="UP000550401">
    <property type="component" value="Unassembled WGS sequence"/>
</dbReference>
<sequence length="106" mass="11275">MTRLRLAVVLGALPWAASADASAPAAWDEHYRSVVHDCLAASGLRRARAEGDLMVFSDEIGTALLVRGRKPGAKKDMLVLCVFRRGAGTVEVQPVHDGVKVAAPAR</sequence>
<evidence type="ECO:0000313" key="3">
    <source>
        <dbReference type="Proteomes" id="UP000550401"/>
    </source>
</evidence>
<dbReference type="RefSeq" id="WP_182529006.1">
    <property type="nucleotide sequence ID" value="NZ_JACGXL010000001.1"/>
</dbReference>
<keyword evidence="1" id="KW-0732">Signal</keyword>
<proteinExistence type="predicted"/>
<keyword evidence="3" id="KW-1185">Reference proteome</keyword>
<evidence type="ECO:0000256" key="1">
    <source>
        <dbReference type="SAM" id="SignalP"/>
    </source>
</evidence>
<gene>
    <name evidence="2" type="ORF">FHW12_000071</name>
</gene>
<accession>A0A839EY95</accession>
<reference evidence="2 3" key="1">
    <citation type="submission" date="2020-07" db="EMBL/GenBank/DDBJ databases">
        <title>Genomic Encyclopedia of Type Strains, Phase IV (KMG-V): Genome sequencing to study the core and pangenomes of soil and plant-associated prokaryotes.</title>
        <authorList>
            <person name="Whitman W."/>
        </authorList>
    </citation>
    <scope>NUCLEOTIDE SEQUENCE [LARGE SCALE GENOMIC DNA]</scope>
    <source>
        <strain evidence="2 3">RH2WT43</strain>
    </source>
</reference>
<feature type="signal peptide" evidence="1">
    <location>
        <begin position="1"/>
        <end position="21"/>
    </location>
</feature>
<feature type="chain" id="PRO_5032940965" evidence="1">
    <location>
        <begin position="22"/>
        <end position="106"/>
    </location>
</feature>
<dbReference type="AlphaFoldDB" id="A0A839EY95"/>
<evidence type="ECO:0000313" key="2">
    <source>
        <dbReference type="EMBL" id="MBA8885880.1"/>
    </source>
</evidence>
<organism evidence="2 3">
    <name type="scientific">Dokdonella fugitiva</name>
    <dbReference type="NCBI Taxonomy" id="328517"/>
    <lineage>
        <taxon>Bacteria</taxon>
        <taxon>Pseudomonadati</taxon>
        <taxon>Pseudomonadota</taxon>
        <taxon>Gammaproteobacteria</taxon>
        <taxon>Lysobacterales</taxon>
        <taxon>Rhodanobacteraceae</taxon>
        <taxon>Dokdonella</taxon>
    </lineage>
</organism>